<dbReference type="Pfam" id="PF26514">
    <property type="entry name" value="DUF8173"/>
    <property type="match status" value="1"/>
</dbReference>
<dbReference type="EMBL" id="AOIL01000052">
    <property type="protein sequence ID" value="ELY87959.1"/>
    <property type="molecule type" value="Genomic_DNA"/>
</dbReference>
<proteinExistence type="predicted"/>
<evidence type="ECO:0000256" key="2">
    <source>
        <dbReference type="SAM" id="Phobius"/>
    </source>
</evidence>
<feature type="transmembrane region" description="Helical" evidence="2">
    <location>
        <begin position="242"/>
        <end position="267"/>
    </location>
</feature>
<dbReference type="InterPro" id="IPR058486">
    <property type="entry name" value="DUF8173"/>
</dbReference>
<dbReference type="RefSeq" id="WP_006826885.1">
    <property type="nucleotide sequence ID" value="NZ_AOIL01000052.1"/>
</dbReference>
<evidence type="ECO:0000256" key="1">
    <source>
        <dbReference type="SAM" id="MobiDB-lite"/>
    </source>
</evidence>
<feature type="transmembrane region" description="Helical" evidence="2">
    <location>
        <begin position="329"/>
        <end position="346"/>
    </location>
</feature>
<dbReference type="AlphaFoldDB" id="L9ZNM6"/>
<accession>L9ZNM6</accession>
<dbReference type="PROSITE" id="PS51257">
    <property type="entry name" value="PROKAR_LIPOPROTEIN"/>
    <property type="match status" value="1"/>
</dbReference>
<feature type="domain" description="DUF8173" evidence="3">
    <location>
        <begin position="198"/>
        <end position="344"/>
    </location>
</feature>
<comment type="caution">
    <text evidence="4">The sequence shown here is derived from an EMBL/GenBank/DDBJ whole genome shotgun (WGS) entry which is preliminary data.</text>
</comment>
<sequence length="383" mass="38906">MVTKQAARTSSRRGSVLLVLVLVILVGCSALSAPVAAQTDTRTGGTITVEADETVDSLTAVGGTVIVEGTVTGDVSAAAGEVRIEGDVGGDLEAGAGSVTITGTVDGDVDAGAGGFELAEGATIGGDLTAGSGGATIDGTIEGDAEIGAETTRLGDEAAIEGDLRYGGDLEGNTDAVAGTIEYDSTLGNDFLPSFDPIGSLLVSAYVLALNLLFGAILLALFPLFSDRVAGRVAETPARSGLAGLGVLIGVPILLVALAITVIGIPLSIVGAFVFALLVWIGGIYGWFAVAAWLLSLAGIGNRWIALVVGLVGGALIAQIPWVGGPLNFIVLLLGLGALALALFGHRRAVRERERRRDREPRADTRTDRDTRDSFDSDEPAAE</sequence>
<evidence type="ECO:0000259" key="3">
    <source>
        <dbReference type="Pfam" id="PF26514"/>
    </source>
</evidence>
<evidence type="ECO:0000313" key="4">
    <source>
        <dbReference type="EMBL" id="ELY87959.1"/>
    </source>
</evidence>
<organism evidence="4 5">
    <name type="scientific">Natrialba taiwanensis DSM 12281</name>
    <dbReference type="NCBI Taxonomy" id="1230458"/>
    <lineage>
        <taxon>Archaea</taxon>
        <taxon>Methanobacteriati</taxon>
        <taxon>Methanobacteriota</taxon>
        <taxon>Stenosarchaea group</taxon>
        <taxon>Halobacteria</taxon>
        <taxon>Halobacteriales</taxon>
        <taxon>Natrialbaceae</taxon>
        <taxon>Natrialba</taxon>
    </lineage>
</organism>
<dbReference type="InterPro" id="IPR036259">
    <property type="entry name" value="MFS_trans_sf"/>
</dbReference>
<dbReference type="PATRIC" id="fig|1230458.4.peg.3271"/>
<dbReference type="SUPFAM" id="SSF103473">
    <property type="entry name" value="MFS general substrate transporter"/>
    <property type="match status" value="1"/>
</dbReference>
<protein>
    <recommendedName>
        <fullName evidence="3">DUF8173 domain-containing protein</fullName>
    </recommendedName>
</protein>
<name>L9ZNM6_9EURY</name>
<feature type="transmembrane region" description="Helical" evidence="2">
    <location>
        <begin position="201"/>
        <end position="222"/>
    </location>
</feature>
<keyword evidence="2" id="KW-0472">Membrane</keyword>
<feature type="region of interest" description="Disordered" evidence="1">
    <location>
        <begin position="355"/>
        <end position="383"/>
    </location>
</feature>
<feature type="transmembrane region" description="Helical" evidence="2">
    <location>
        <begin position="304"/>
        <end position="323"/>
    </location>
</feature>
<keyword evidence="2" id="KW-1133">Transmembrane helix</keyword>
<feature type="compositionally biased region" description="Basic and acidic residues" evidence="1">
    <location>
        <begin position="355"/>
        <end position="375"/>
    </location>
</feature>
<dbReference type="OrthoDB" id="293642at2157"/>
<reference evidence="4 5" key="1">
    <citation type="journal article" date="2014" name="PLoS Genet.">
        <title>Phylogenetically driven sequencing of extremely halophilic archaea reveals strategies for static and dynamic osmo-response.</title>
        <authorList>
            <person name="Becker E.A."/>
            <person name="Seitzer P.M."/>
            <person name="Tritt A."/>
            <person name="Larsen D."/>
            <person name="Krusor M."/>
            <person name="Yao A.I."/>
            <person name="Wu D."/>
            <person name="Madern D."/>
            <person name="Eisen J.A."/>
            <person name="Darling A.E."/>
            <person name="Facciotti M.T."/>
        </authorList>
    </citation>
    <scope>NUCLEOTIDE SEQUENCE [LARGE SCALE GENOMIC DNA]</scope>
    <source>
        <strain evidence="4 5">DSM 12281</strain>
    </source>
</reference>
<keyword evidence="2" id="KW-0812">Transmembrane</keyword>
<dbReference type="Proteomes" id="UP000011648">
    <property type="component" value="Unassembled WGS sequence"/>
</dbReference>
<evidence type="ECO:0000313" key="5">
    <source>
        <dbReference type="Proteomes" id="UP000011648"/>
    </source>
</evidence>
<feature type="transmembrane region" description="Helical" evidence="2">
    <location>
        <begin position="273"/>
        <end position="297"/>
    </location>
</feature>
<gene>
    <name evidence="4" type="ORF">C484_16149</name>
</gene>
<dbReference type="STRING" id="1230458.C484_16149"/>
<keyword evidence="5" id="KW-1185">Reference proteome</keyword>